<dbReference type="EMBL" id="JAFFTA010000020">
    <property type="protein sequence ID" value="MBM9914557.1"/>
    <property type="molecule type" value="Genomic_DNA"/>
</dbReference>
<accession>A0AAW4GIC9</accession>
<comment type="caution">
    <text evidence="2">The sequence shown here is derived from an EMBL/GenBank/DDBJ whole genome shotgun (WGS) entry which is preliminary data.</text>
</comment>
<sequence length="298" mass="32282">MGSLVLELQRDALDRSVSAADLLRKALVVARKLKVTDLVDWLTYELNGYPQGAEVPEYRKLRGELKVHNPYNGWVPLLVSNPEHAELLSKRGTSQAISELDKIANGGSSMAYVRLPRSIENSLMKGMEFPLQPAVILSHTQIHGLVDKVRSIVLEWALGLEEQGIMGEGMSFSAEDQKQAGNVTLNVGNLGNLIGSMQDSQIQQDTTSSTQGYSKGLDLEAVAQVIRELRSRMDEVNLEVDAGAQIKSEVTCVEAQLAAPSPNVSVIKESLRSTRAILEGVASSGAFQGIITALGAFR</sequence>
<feature type="domain" description="AbiTii" evidence="1">
    <location>
        <begin position="3"/>
        <end position="183"/>
    </location>
</feature>
<evidence type="ECO:0000313" key="3">
    <source>
        <dbReference type="EMBL" id="MBM9938686.1"/>
    </source>
</evidence>
<name>A0AAW4GIC9_9GAMM</name>
<evidence type="ECO:0000313" key="4">
    <source>
        <dbReference type="Proteomes" id="UP000749453"/>
    </source>
</evidence>
<evidence type="ECO:0000313" key="2">
    <source>
        <dbReference type="EMBL" id="MBM9914557.1"/>
    </source>
</evidence>
<evidence type="ECO:0000313" key="5">
    <source>
        <dbReference type="Proteomes" id="UP000784064"/>
    </source>
</evidence>
<dbReference type="Proteomes" id="UP000784064">
    <property type="component" value="Unassembled WGS sequence"/>
</dbReference>
<dbReference type="AlphaFoldDB" id="A0AAW4GIC9"/>
<proteinExistence type="predicted"/>
<reference evidence="4" key="1">
    <citation type="submission" date="2021-01" db="EMBL/GenBank/DDBJ databases">
        <title>Stenotrophomonas maltophilia.</title>
        <authorList>
            <person name="Yu Y."/>
        </authorList>
    </citation>
    <scope>NUCLEOTIDE SEQUENCE [LARGE SCALE GENOMIC DNA]</scope>
    <source>
        <strain evidence="4">As-6</strain>
    </source>
</reference>
<organism evidence="2 5">
    <name type="scientific">Stenotrophomonas lactitubi</name>
    <dbReference type="NCBI Taxonomy" id="2045214"/>
    <lineage>
        <taxon>Bacteria</taxon>
        <taxon>Pseudomonadati</taxon>
        <taxon>Pseudomonadota</taxon>
        <taxon>Gammaproteobacteria</taxon>
        <taxon>Lysobacterales</taxon>
        <taxon>Lysobacteraceae</taxon>
        <taxon>Stenotrophomonas</taxon>
    </lineage>
</organism>
<gene>
    <name evidence="2" type="ORF">JJW18_13880</name>
    <name evidence="3" type="ORF">JJW19_11075</name>
</gene>
<dbReference type="RefSeq" id="WP_205405415.1">
    <property type="nucleotide sequence ID" value="NZ_JAFFTA010000020.1"/>
</dbReference>
<dbReference type="EMBL" id="JAFFTB010000018">
    <property type="protein sequence ID" value="MBM9938686.1"/>
    <property type="molecule type" value="Genomic_DNA"/>
</dbReference>
<dbReference type="Pfam" id="PF18864">
    <property type="entry name" value="AbiTii"/>
    <property type="match status" value="1"/>
</dbReference>
<protein>
    <recommendedName>
        <fullName evidence="1">AbiTii domain-containing protein</fullName>
    </recommendedName>
</protein>
<evidence type="ECO:0000259" key="1">
    <source>
        <dbReference type="Pfam" id="PF18864"/>
    </source>
</evidence>
<dbReference type="Proteomes" id="UP000749453">
    <property type="component" value="Unassembled WGS sequence"/>
</dbReference>
<reference evidence="2" key="2">
    <citation type="submission" date="2021-01" db="EMBL/GenBank/DDBJ databases">
        <authorList>
            <person name="Yu Y."/>
        </authorList>
    </citation>
    <scope>NUCLEOTIDE SEQUENCE</scope>
    <source>
        <strain evidence="2">As-5</strain>
        <strain evidence="3">As-6</strain>
    </source>
</reference>
<keyword evidence="4" id="KW-1185">Reference proteome</keyword>
<dbReference type="InterPro" id="IPR041304">
    <property type="entry name" value="AbiTii"/>
</dbReference>